<dbReference type="Proteomes" id="UP000825935">
    <property type="component" value="Chromosome 36"/>
</dbReference>
<comment type="caution">
    <text evidence="2">The sequence shown here is derived from an EMBL/GenBank/DDBJ whole genome shotgun (WGS) entry which is preliminary data.</text>
</comment>
<evidence type="ECO:0000313" key="3">
    <source>
        <dbReference type="Proteomes" id="UP000825935"/>
    </source>
</evidence>
<keyword evidence="1" id="KW-1133">Transmembrane helix</keyword>
<dbReference type="AlphaFoldDB" id="A0A8T2Q9V7"/>
<proteinExistence type="predicted"/>
<name>A0A8T2Q9V7_CERRI</name>
<sequence>MIEQHVCSMSSTSCTSCHRFSINTYRSTSVNAHISLVRFVRSTVQISRWFGQNKQLEVLNNDHSCESKNLTFKDWLKGVTAGIVGQQDKNGLANSKIVRIQIEGLQSRVNSSILFFLPSLFVHFLLFFACFLSFP</sequence>
<organism evidence="2 3">
    <name type="scientific">Ceratopteris richardii</name>
    <name type="common">Triangle waterfern</name>
    <dbReference type="NCBI Taxonomy" id="49495"/>
    <lineage>
        <taxon>Eukaryota</taxon>
        <taxon>Viridiplantae</taxon>
        <taxon>Streptophyta</taxon>
        <taxon>Embryophyta</taxon>
        <taxon>Tracheophyta</taxon>
        <taxon>Polypodiopsida</taxon>
        <taxon>Polypodiidae</taxon>
        <taxon>Polypodiales</taxon>
        <taxon>Pteridineae</taxon>
        <taxon>Pteridaceae</taxon>
        <taxon>Parkerioideae</taxon>
        <taxon>Ceratopteris</taxon>
    </lineage>
</organism>
<accession>A0A8T2Q9V7</accession>
<evidence type="ECO:0000313" key="2">
    <source>
        <dbReference type="EMBL" id="KAH7280569.1"/>
    </source>
</evidence>
<protein>
    <submittedName>
        <fullName evidence="2">Uncharacterized protein</fullName>
    </submittedName>
</protein>
<keyword evidence="1" id="KW-0812">Transmembrane</keyword>
<reference evidence="2" key="1">
    <citation type="submission" date="2021-08" db="EMBL/GenBank/DDBJ databases">
        <title>WGS assembly of Ceratopteris richardii.</title>
        <authorList>
            <person name="Marchant D.B."/>
            <person name="Chen G."/>
            <person name="Jenkins J."/>
            <person name="Shu S."/>
            <person name="Leebens-Mack J."/>
            <person name="Grimwood J."/>
            <person name="Schmutz J."/>
            <person name="Soltis P."/>
            <person name="Soltis D."/>
            <person name="Chen Z.-H."/>
        </authorList>
    </citation>
    <scope>NUCLEOTIDE SEQUENCE</scope>
    <source>
        <strain evidence="2">Whitten #5841</strain>
        <tissue evidence="2">Leaf</tissue>
    </source>
</reference>
<feature type="transmembrane region" description="Helical" evidence="1">
    <location>
        <begin position="113"/>
        <end position="134"/>
    </location>
</feature>
<keyword evidence="1" id="KW-0472">Membrane</keyword>
<keyword evidence="3" id="KW-1185">Reference proteome</keyword>
<gene>
    <name evidence="2" type="ORF">KP509_36G003300</name>
</gene>
<evidence type="ECO:0000256" key="1">
    <source>
        <dbReference type="SAM" id="Phobius"/>
    </source>
</evidence>
<dbReference type="EMBL" id="CM035441">
    <property type="protein sequence ID" value="KAH7280569.1"/>
    <property type="molecule type" value="Genomic_DNA"/>
</dbReference>